<dbReference type="AlphaFoldDB" id="A0A507DRN8"/>
<reference evidence="1 2" key="1">
    <citation type="journal article" date="2019" name="Sci. Rep.">
        <title>Comparative genomics of chytrid fungi reveal insights into the obligate biotrophic and pathogenic lifestyle of Synchytrium endobioticum.</title>
        <authorList>
            <person name="van de Vossenberg B.T.L.H."/>
            <person name="Warris S."/>
            <person name="Nguyen H.D.T."/>
            <person name="van Gent-Pelzer M.P.E."/>
            <person name="Joly D.L."/>
            <person name="van de Geest H.C."/>
            <person name="Bonants P.J.M."/>
            <person name="Smith D.S."/>
            <person name="Levesque C.A."/>
            <person name="van der Lee T.A.J."/>
        </authorList>
    </citation>
    <scope>NUCLEOTIDE SEQUENCE [LARGE SCALE GENOMIC DNA]</scope>
    <source>
        <strain evidence="1 2">MB42</strain>
    </source>
</reference>
<evidence type="ECO:0000313" key="1">
    <source>
        <dbReference type="EMBL" id="TPX53912.1"/>
    </source>
</evidence>
<name>A0A507DRN8_9FUNG</name>
<organism evidence="1 2">
    <name type="scientific">Synchytrium endobioticum</name>
    <dbReference type="NCBI Taxonomy" id="286115"/>
    <lineage>
        <taxon>Eukaryota</taxon>
        <taxon>Fungi</taxon>
        <taxon>Fungi incertae sedis</taxon>
        <taxon>Chytridiomycota</taxon>
        <taxon>Chytridiomycota incertae sedis</taxon>
        <taxon>Chytridiomycetes</taxon>
        <taxon>Synchytriales</taxon>
        <taxon>Synchytriaceae</taxon>
        <taxon>Synchytrium</taxon>
    </lineage>
</organism>
<protein>
    <submittedName>
        <fullName evidence="1">Uncharacterized protein</fullName>
    </submittedName>
</protein>
<dbReference type="Proteomes" id="UP000317494">
    <property type="component" value="Unassembled WGS sequence"/>
</dbReference>
<comment type="caution">
    <text evidence="1">The sequence shown here is derived from an EMBL/GenBank/DDBJ whole genome shotgun (WGS) entry which is preliminary data.</text>
</comment>
<accession>A0A507DRN8</accession>
<sequence length="175" mass="19444">MCSGRICREAQATATQQGGIPCIMDDHEILLSSLDIMEYCTCPMSPLSSFARIVPVNHSELPSIAGMLESTHLINLREGIYIEWGSAEASLLKCDVFVARVVDQAMSFCPLRKRRAYAGSSIVAHAFDARTIPYHACHSSPQGHRKQMLLSVQVVMARVEKRLTFKFVIMDVEAK</sequence>
<dbReference type="EMBL" id="QEAN01000011">
    <property type="protein sequence ID" value="TPX53912.1"/>
    <property type="molecule type" value="Genomic_DNA"/>
</dbReference>
<evidence type="ECO:0000313" key="2">
    <source>
        <dbReference type="Proteomes" id="UP000317494"/>
    </source>
</evidence>
<dbReference type="VEuPathDB" id="FungiDB:SeMB42_g00570"/>
<proteinExistence type="predicted"/>
<gene>
    <name evidence="1" type="ORF">SeMB42_g00570</name>
</gene>
<keyword evidence="2" id="KW-1185">Reference proteome</keyword>